<name>A0ABT1IH94_9PSEU</name>
<dbReference type="HAMAP" id="MF_00374">
    <property type="entry name" value="Ribosomal_uL29"/>
    <property type="match status" value="1"/>
</dbReference>
<keyword evidence="3 5" id="KW-0687">Ribonucleoprotein</keyword>
<dbReference type="Pfam" id="PF00831">
    <property type="entry name" value="Ribosomal_L29"/>
    <property type="match status" value="1"/>
</dbReference>
<dbReference type="RefSeq" id="WP_253888967.1">
    <property type="nucleotide sequence ID" value="NZ_BAAAVB010000015.1"/>
</dbReference>
<gene>
    <name evidence="5" type="primary">rpmC</name>
    <name evidence="6" type="ORF">LV75_004529</name>
</gene>
<comment type="similarity">
    <text evidence="1 5">Belongs to the universal ribosomal protein uL29 family.</text>
</comment>
<keyword evidence="7" id="KW-1185">Reference proteome</keyword>
<dbReference type="InterPro" id="IPR018254">
    <property type="entry name" value="Ribosomal_uL29_CS"/>
</dbReference>
<dbReference type="PANTHER" id="PTHR10916:SF0">
    <property type="entry name" value="LARGE RIBOSOMAL SUBUNIT PROTEIN UL29C"/>
    <property type="match status" value="1"/>
</dbReference>
<organism evidence="6 7">
    <name type="scientific">Actinokineospora diospyrosa</name>
    <dbReference type="NCBI Taxonomy" id="103728"/>
    <lineage>
        <taxon>Bacteria</taxon>
        <taxon>Bacillati</taxon>
        <taxon>Actinomycetota</taxon>
        <taxon>Actinomycetes</taxon>
        <taxon>Pseudonocardiales</taxon>
        <taxon>Pseudonocardiaceae</taxon>
        <taxon>Actinokineospora</taxon>
    </lineage>
</organism>
<sequence>MAAGTTATDLRELTDEELVLRLREAKEELFNLRFQMATGQLDNNRRLRTVRHDIARVYTVMRERELGLSTSPDASSNEGAA</sequence>
<dbReference type="EMBL" id="JAMTCO010000011">
    <property type="protein sequence ID" value="MCP2272010.1"/>
    <property type="molecule type" value="Genomic_DNA"/>
</dbReference>
<dbReference type="InterPro" id="IPR036049">
    <property type="entry name" value="Ribosomal_uL29_sf"/>
</dbReference>
<proteinExistence type="inferred from homology"/>
<dbReference type="CDD" id="cd00427">
    <property type="entry name" value="Ribosomal_L29_HIP"/>
    <property type="match status" value="1"/>
</dbReference>
<evidence type="ECO:0000256" key="1">
    <source>
        <dbReference type="ARBA" id="ARBA00009254"/>
    </source>
</evidence>
<reference evidence="6 7" key="1">
    <citation type="submission" date="2022-06" db="EMBL/GenBank/DDBJ databases">
        <title>Genomic Encyclopedia of Archaeal and Bacterial Type Strains, Phase II (KMG-II): from individual species to whole genera.</title>
        <authorList>
            <person name="Goeker M."/>
        </authorList>
    </citation>
    <scope>NUCLEOTIDE SEQUENCE [LARGE SCALE GENOMIC DNA]</scope>
    <source>
        <strain evidence="6 7">DSM 44255</strain>
    </source>
</reference>
<dbReference type="InterPro" id="IPR050063">
    <property type="entry name" value="Ribosomal_protein_uL29"/>
</dbReference>
<evidence type="ECO:0000256" key="5">
    <source>
        <dbReference type="HAMAP-Rule" id="MF_00374"/>
    </source>
</evidence>
<dbReference type="Proteomes" id="UP001205185">
    <property type="component" value="Unassembled WGS sequence"/>
</dbReference>
<keyword evidence="2 5" id="KW-0689">Ribosomal protein</keyword>
<comment type="caution">
    <text evidence="6">The sequence shown here is derived from an EMBL/GenBank/DDBJ whole genome shotgun (WGS) entry which is preliminary data.</text>
</comment>
<dbReference type="PANTHER" id="PTHR10916">
    <property type="entry name" value="60S RIBOSOMAL PROTEIN L35/50S RIBOSOMAL PROTEIN L29"/>
    <property type="match status" value="1"/>
</dbReference>
<dbReference type="SUPFAM" id="SSF46561">
    <property type="entry name" value="Ribosomal protein L29 (L29p)"/>
    <property type="match status" value="1"/>
</dbReference>
<evidence type="ECO:0000256" key="2">
    <source>
        <dbReference type="ARBA" id="ARBA00022980"/>
    </source>
</evidence>
<evidence type="ECO:0000256" key="3">
    <source>
        <dbReference type="ARBA" id="ARBA00023274"/>
    </source>
</evidence>
<evidence type="ECO:0000313" key="6">
    <source>
        <dbReference type="EMBL" id="MCP2272010.1"/>
    </source>
</evidence>
<evidence type="ECO:0000256" key="4">
    <source>
        <dbReference type="ARBA" id="ARBA00035204"/>
    </source>
</evidence>
<dbReference type="NCBIfam" id="TIGR00012">
    <property type="entry name" value="L29"/>
    <property type="match status" value="1"/>
</dbReference>
<dbReference type="GO" id="GO:0005840">
    <property type="term" value="C:ribosome"/>
    <property type="evidence" value="ECO:0007669"/>
    <property type="project" value="UniProtKB-KW"/>
</dbReference>
<dbReference type="PROSITE" id="PS00579">
    <property type="entry name" value="RIBOSOMAL_L29"/>
    <property type="match status" value="1"/>
</dbReference>
<dbReference type="InterPro" id="IPR001854">
    <property type="entry name" value="Ribosomal_uL29"/>
</dbReference>
<protein>
    <recommendedName>
        <fullName evidence="4 5">Large ribosomal subunit protein uL29</fullName>
    </recommendedName>
</protein>
<dbReference type="Gene3D" id="1.10.287.310">
    <property type="match status" value="1"/>
</dbReference>
<evidence type="ECO:0000313" key="7">
    <source>
        <dbReference type="Proteomes" id="UP001205185"/>
    </source>
</evidence>
<accession>A0ABT1IH94</accession>